<dbReference type="EMBL" id="RRCF01000003">
    <property type="protein sequence ID" value="RRJ20163.1"/>
    <property type="molecule type" value="Genomic_DNA"/>
</dbReference>
<evidence type="ECO:0000256" key="1">
    <source>
        <dbReference type="SAM" id="SignalP"/>
    </source>
</evidence>
<accession>A0A3P3QIL1</accession>
<sequence length="124" mass="14145">MKRIAALAILSTFLMSTQAQATNVLPEAFKGIWNSNCEVTDDIDSIHIDNDAFGYWEKIATVKSIRVISNNEISVELHFADNEGSEWDEKRSYKITEQKLVETIQIPDSIKQRAEIRLRCGKSR</sequence>
<evidence type="ECO:0000313" key="2">
    <source>
        <dbReference type="EMBL" id="RRJ20163.1"/>
    </source>
</evidence>
<feature type="signal peptide" evidence="1">
    <location>
        <begin position="1"/>
        <end position="21"/>
    </location>
</feature>
<reference evidence="2 3" key="1">
    <citation type="submission" date="2018-11" db="EMBL/GenBank/DDBJ databases">
        <title>Draft genome analysis of Rheinheimera mesophila isolated from an industrial waste site.</title>
        <authorList>
            <person name="Yu Q."/>
            <person name="Qi Y."/>
            <person name="Zhang H."/>
            <person name="Lu Y."/>
            <person name="Pu J."/>
        </authorList>
    </citation>
    <scope>NUCLEOTIDE SEQUENCE [LARGE SCALE GENOMIC DNA]</scope>
    <source>
        <strain evidence="2 3">IITR13</strain>
    </source>
</reference>
<keyword evidence="1" id="KW-0732">Signal</keyword>
<comment type="caution">
    <text evidence="2">The sequence shown here is derived from an EMBL/GenBank/DDBJ whole genome shotgun (WGS) entry which is preliminary data.</text>
</comment>
<feature type="chain" id="PRO_5018612004" evidence="1">
    <location>
        <begin position="22"/>
        <end position="124"/>
    </location>
</feature>
<dbReference type="RefSeq" id="WP_046520037.1">
    <property type="nucleotide sequence ID" value="NZ_LAVS01000023.1"/>
</dbReference>
<dbReference type="AlphaFoldDB" id="A0A3P3QIL1"/>
<dbReference type="Proteomes" id="UP000276260">
    <property type="component" value="Unassembled WGS sequence"/>
</dbReference>
<protein>
    <submittedName>
        <fullName evidence="2">Uncharacterized protein</fullName>
    </submittedName>
</protein>
<gene>
    <name evidence="2" type="ORF">EIK76_11585</name>
</gene>
<dbReference type="OrthoDB" id="9902287at2"/>
<keyword evidence="3" id="KW-1185">Reference proteome</keyword>
<proteinExistence type="predicted"/>
<organism evidence="2 3">
    <name type="scientific">Rheinheimera mesophila</name>
    <dbReference type="NCBI Taxonomy" id="1547515"/>
    <lineage>
        <taxon>Bacteria</taxon>
        <taxon>Pseudomonadati</taxon>
        <taxon>Pseudomonadota</taxon>
        <taxon>Gammaproteobacteria</taxon>
        <taxon>Chromatiales</taxon>
        <taxon>Chromatiaceae</taxon>
        <taxon>Rheinheimera</taxon>
    </lineage>
</organism>
<name>A0A3P3QIL1_9GAMM</name>
<evidence type="ECO:0000313" key="3">
    <source>
        <dbReference type="Proteomes" id="UP000276260"/>
    </source>
</evidence>